<name>A0A3S4GMV0_SALET</name>
<dbReference type="Proteomes" id="UP000277214">
    <property type="component" value="Chromosome 1"/>
</dbReference>
<gene>
    <name evidence="1" type="ORF">NCTC8272_03017</name>
</gene>
<evidence type="ECO:0000313" key="2">
    <source>
        <dbReference type="Proteomes" id="UP000277214"/>
    </source>
</evidence>
<sequence length="56" mass="6368">MNALLTGCVIDIVQKMVVLLLSMVKRFVDLMIKAVGAEQYMLSVHLLQWMALFLDN</sequence>
<organism evidence="1 2">
    <name type="scientific">Salmonella enterica I</name>
    <dbReference type="NCBI Taxonomy" id="59201"/>
    <lineage>
        <taxon>Bacteria</taxon>
        <taxon>Pseudomonadati</taxon>
        <taxon>Pseudomonadota</taxon>
        <taxon>Gammaproteobacteria</taxon>
        <taxon>Enterobacterales</taxon>
        <taxon>Enterobacteriaceae</taxon>
        <taxon>Salmonella</taxon>
    </lineage>
</organism>
<reference evidence="1 2" key="1">
    <citation type="submission" date="2018-12" db="EMBL/GenBank/DDBJ databases">
        <authorList>
            <consortium name="Pathogen Informatics"/>
        </authorList>
    </citation>
    <scope>NUCLEOTIDE SEQUENCE [LARGE SCALE GENOMIC DNA]</scope>
    <source>
        <strain evidence="1 2">NCTC8272</strain>
    </source>
</reference>
<protein>
    <submittedName>
        <fullName evidence="1">Uncharacterized protein</fullName>
    </submittedName>
</protein>
<evidence type="ECO:0000313" key="1">
    <source>
        <dbReference type="EMBL" id="VEA39117.1"/>
    </source>
</evidence>
<accession>A0A3S4GMV0</accession>
<dbReference type="AlphaFoldDB" id="A0A3S4GMV0"/>
<dbReference type="EMBL" id="LR134149">
    <property type="protein sequence ID" value="VEA39117.1"/>
    <property type="molecule type" value="Genomic_DNA"/>
</dbReference>
<proteinExistence type="predicted"/>